<proteinExistence type="predicted"/>
<name>A0A537KWM2_9BACT</name>
<evidence type="ECO:0000259" key="1">
    <source>
        <dbReference type="Pfam" id="PF03364"/>
    </source>
</evidence>
<dbReference type="Proteomes" id="UP000319353">
    <property type="component" value="Unassembled WGS sequence"/>
</dbReference>
<gene>
    <name evidence="2" type="ORF">E6H01_10275</name>
</gene>
<evidence type="ECO:0000313" key="3">
    <source>
        <dbReference type="Proteomes" id="UP000319353"/>
    </source>
</evidence>
<dbReference type="InterPro" id="IPR023393">
    <property type="entry name" value="START-like_dom_sf"/>
</dbReference>
<organism evidence="2 3">
    <name type="scientific">Candidatus Segetimicrobium genomatis</name>
    <dbReference type="NCBI Taxonomy" id="2569760"/>
    <lineage>
        <taxon>Bacteria</taxon>
        <taxon>Bacillati</taxon>
        <taxon>Candidatus Sysuimicrobiota</taxon>
        <taxon>Candidatus Sysuimicrobiia</taxon>
        <taxon>Candidatus Sysuimicrobiales</taxon>
        <taxon>Candidatus Segetimicrobiaceae</taxon>
        <taxon>Candidatus Segetimicrobium</taxon>
    </lineage>
</organism>
<comment type="caution">
    <text evidence="2">The sequence shown here is derived from an EMBL/GenBank/DDBJ whole genome shotgun (WGS) entry which is preliminary data.</text>
</comment>
<dbReference type="EMBL" id="VBAL01000124">
    <property type="protein sequence ID" value="TMJ00132.1"/>
    <property type="molecule type" value="Genomic_DNA"/>
</dbReference>
<dbReference type="InterPro" id="IPR005031">
    <property type="entry name" value="COQ10_START"/>
</dbReference>
<feature type="domain" description="Coenzyme Q-binding protein COQ10 START" evidence="1">
    <location>
        <begin position="10"/>
        <end position="138"/>
    </location>
</feature>
<dbReference type="SUPFAM" id="SSF55961">
    <property type="entry name" value="Bet v1-like"/>
    <property type="match status" value="1"/>
</dbReference>
<protein>
    <submittedName>
        <fullName evidence="2">SRPBCC family protein</fullName>
    </submittedName>
</protein>
<dbReference type="Pfam" id="PF03364">
    <property type="entry name" value="Polyketide_cyc"/>
    <property type="match status" value="1"/>
</dbReference>
<reference evidence="2 3" key="1">
    <citation type="journal article" date="2019" name="Nat. Microbiol.">
        <title>Mediterranean grassland soil C-N compound turnover is dependent on rainfall and depth, and is mediated by genomically divergent microorganisms.</title>
        <authorList>
            <person name="Diamond S."/>
            <person name="Andeer P.F."/>
            <person name="Li Z."/>
            <person name="Crits-Christoph A."/>
            <person name="Burstein D."/>
            <person name="Anantharaman K."/>
            <person name="Lane K.R."/>
            <person name="Thomas B.C."/>
            <person name="Pan C."/>
            <person name="Northen T.R."/>
            <person name="Banfield J.F."/>
        </authorList>
    </citation>
    <scope>NUCLEOTIDE SEQUENCE [LARGE SCALE GENOMIC DNA]</scope>
    <source>
        <strain evidence="2">NP_4</strain>
    </source>
</reference>
<dbReference type="Gene3D" id="3.30.530.20">
    <property type="match status" value="1"/>
</dbReference>
<accession>A0A537KWM2</accession>
<dbReference type="AlphaFoldDB" id="A0A537KWM2"/>
<sequence>MAQVAATAFIRAPLDRVYALAKDVEAFPSFMPDVESIRVQQRDGSRTVTEWVGVVQGRRVRWVEDDDWDDARHVCTFRQREGDFTRYEGTWTFAAVDQGTETALVVDFELELPLAGALLSNLLKVLVRKNLEGMLGAMRARLEGTAEAPAGARHKSGGR</sequence>
<evidence type="ECO:0000313" key="2">
    <source>
        <dbReference type="EMBL" id="TMJ00132.1"/>
    </source>
</evidence>